<feature type="non-terminal residue" evidence="3">
    <location>
        <position position="1"/>
    </location>
</feature>
<dbReference type="Gene3D" id="3.40.1090.10">
    <property type="entry name" value="Cytosolic phospholipase A2 catalytic domain"/>
    <property type="match status" value="1"/>
</dbReference>
<dbReference type="Proteomes" id="UP000054097">
    <property type="component" value="Unassembled WGS sequence"/>
</dbReference>
<evidence type="ECO:0008006" key="5">
    <source>
        <dbReference type="Google" id="ProtNLM"/>
    </source>
</evidence>
<reference evidence="3 4" key="1">
    <citation type="submission" date="2014-04" db="EMBL/GenBank/DDBJ databases">
        <authorList>
            <consortium name="DOE Joint Genome Institute"/>
            <person name="Kuo A."/>
            <person name="Zuccaro A."/>
            <person name="Kohler A."/>
            <person name="Nagy L.G."/>
            <person name="Floudas D."/>
            <person name="Copeland A."/>
            <person name="Barry K.W."/>
            <person name="Cichocki N."/>
            <person name="Veneault-Fourrey C."/>
            <person name="LaButti K."/>
            <person name="Lindquist E.A."/>
            <person name="Lipzen A."/>
            <person name="Lundell T."/>
            <person name="Morin E."/>
            <person name="Murat C."/>
            <person name="Sun H."/>
            <person name="Tunlid A."/>
            <person name="Henrissat B."/>
            <person name="Grigoriev I.V."/>
            <person name="Hibbett D.S."/>
            <person name="Martin F."/>
            <person name="Nordberg H.P."/>
            <person name="Cantor M.N."/>
            <person name="Hua S.X."/>
        </authorList>
    </citation>
    <scope>NUCLEOTIDE SEQUENCE [LARGE SCALE GENOMIC DNA]</scope>
    <source>
        <strain evidence="3 4">MAFF 305830</strain>
    </source>
</reference>
<dbReference type="PANTHER" id="PTHR24185:SF1">
    <property type="entry name" value="CALCIUM-INDEPENDENT PHOSPHOLIPASE A2-GAMMA"/>
    <property type="match status" value="1"/>
</dbReference>
<dbReference type="OrthoDB" id="630895at2759"/>
<dbReference type="InterPro" id="IPR016035">
    <property type="entry name" value="Acyl_Trfase/lysoPLipase"/>
</dbReference>
<proteinExistence type="predicted"/>
<dbReference type="SUPFAM" id="SSF52151">
    <property type="entry name" value="FabD/lysophospholipase-like"/>
    <property type="match status" value="1"/>
</dbReference>
<evidence type="ECO:0000256" key="1">
    <source>
        <dbReference type="ARBA" id="ARBA00022801"/>
    </source>
</evidence>
<keyword evidence="4" id="KW-1185">Reference proteome</keyword>
<accession>A0A0C2WNY6</accession>
<dbReference type="EMBL" id="KN824752">
    <property type="protein sequence ID" value="KIM19382.1"/>
    <property type="molecule type" value="Genomic_DNA"/>
</dbReference>
<evidence type="ECO:0000313" key="3">
    <source>
        <dbReference type="EMBL" id="KIM19382.1"/>
    </source>
</evidence>
<evidence type="ECO:0000256" key="2">
    <source>
        <dbReference type="ARBA" id="ARBA00022963"/>
    </source>
</evidence>
<evidence type="ECO:0000313" key="4">
    <source>
        <dbReference type="Proteomes" id="UP000054097"/>
    </source>
</evidence>
<dbReference type="HOGENOM" id="CLU_000288_144_2_1"/>
<keyword evidence="2" id="KW-0442">Lipid degradation</keyword>
<name>A0A0C2WNY6_SERVB</name>
<dbReference type="GO" id="GO:0019369">
    <property type="term" value="P:arachidonate metabolic process"/>
    <property type="evidence" value="ECO:0007669"/>
    <property type="project" value="TreeGrafter"/>
</dbReference>
<dbReference type="GO" id="GO:0047499">
    <property type="term" value="F:calcium-independent phospholipase A2 activity"/>
    <property type="evidence" value="ECO:0007669"/>
    <property type="project" value="TreeGrafter"/>
</dbReference>
<sequence length="281" mass="31603">RLATFLLGCLRMTTEEAADEVATIGTQIFLQETDESSMRESNARKLKIALEAILLRRGFPVNIMLNDNALESSLSNVVAFAATSASIDRCHSFRTYSSPYPPVPCTFVEAACAILATPHFLPPIIIGPRLRAREFVGIPWGLNNPTREMLKEASVIFEDITIVSLLLSLGAGRQPVLSFDSSLSNWNEHFNLLLAHHSLNCERVHIDLSDQMSNSGAYVRLNVKRGMEYIRPSDWQKLGTIETHIDEYTQRRKPSRKIDFCIRIIRKRNEAIAIGQPSKFC</sequence>
<dbReference type="GO" id="GO:0016020">
    <property type="term" value="C:membrane"/>
    <property type="evidence" value="ECO:0007669"/>
    <property type="project" value="TreeGrafter"/>
</dbReference>
<dbReference type="AlphaFoldDB" id="A0A0C2WNY6"/>
<keyword evidence="1" id="KW-0378">Hydrolase</keyword>
<dbReference type="GO" id="GO:0016042">
    <property type="term" value="P:lipid catabolic process"/>
    <property type="evidence" value="ECO:0007669"/>
    <property type="project" value="UniProtKB-KW"/>
</dbReference>
<dbReference type="PANTHER" id="PTHR24185">
    <property type="entry name" value="CALCIUM-INDEPENDENT PHOSPHOLIPASE A2-GAMMA"/>
    <property type="match status" value="1"/>
</dbReference>
<keyword evidence="2" id="KW-0443">Lipid metabolism</keyword>
<gene>
    <name evidence="3" type="ORF">M408DRAFT_83590</name>
</gene>
<protein>
    <recommendedName>
        <fullName evidence="5">PNPLA domain-containing protein</fullName>
    </recommendedName>
</protein>
<organism evidence="3 4">
    <name type="scientific">Serendipita vermifera MAFF 305830</name>
    <dbReference type="NCBI Taxonomy" id="933852"/>
    <lineage>
        <taxon>Eukaryota</taxon>
        <taxon>Fungi</taxon>
        <taxon>Dikarya</taxon>
        <taxon>Basidiomycota</taxon>
        <taxon>Agaricomycotina</taxon>
        <taxon>Agaricomycetes</taxon>
        <taxon>Sebacinales</taxon>
        <taxon>Serendipitaceae</taxon>
        <taxon>Serendipita</taxon>
    </lineage>
</organism>
<reference evidence="4" key="2">
    <citation type="submission" date="2015-01" db="EMBL/GenBank/DDBJ databases">
        <title>Evolutionary Origins and Diversification of the Mycorrhizal Mutualists.</title>
        <authorList>
            <consortium name="DOE Joint Genome Institute"/>
            <consortium name="Mycorrhizal Genomics Consortium"/>
            <person name="Kohler A."/>
            <person name="Kuo A."/>
            <person name="Nagy L.G."/>
            <person name="Floudas D."/>
            <person name="Copeland A."/>
            <person name="Barry K.W."/>
            <person name="Cichocki N."/>
            <person name="Veneault-Fourrey C."/>
            <person name="LaButti K."/>
            <person name="Lindquist E.A."/>
            <person name="Lipzen A."/>
            <person name="Lundell T."/>
            <person name="Morin E."/>
            <person name="Murat C."/>
            <person name="Riley R."/>
            <person name="Ohm R."/>
            <person name="Sun H."/>
            <person name="Tunlid A."/>
            <person name="Henrissat B."/>
            <person name="Grigoriev I.V."/>
            <person name="Hibbett D.S."/>
            <person name="Martin F."/>
        </authorList>
    </citation>
    <scope>NUCLEOTIDE SEQUENCE [LARGE SCALE GENOMIC DNA]</scope>
    <source>
        <strain evidence="4">MAFF 305830</strain>
    </source>
</reference>